<dbReference type="Pfam" id="PF12079">
    <property type="entry name" value="DUF3558"/>
    <property type="match status" value="1"/>
</dbReference>
<organism evidence="2 3">
    <name type="scientific">Lentzea indica</name>
    <dbReference type="NCBI Taxonomy" id="2604800"/>
    <lineage>
        <taxon>Bacteria</taxon>
        <taxon>Bacillati</taxon>
        <taxon>Actinomycetota</taxon>
        <taxon>Actinomycetes</taxon>
        <taxon>Pseudonocardiales</taxon>
        <taxon>Pseudonocardiaceae</taxon>
        <taxon>Lentzea</taxon>
    </lineage>
</organism>
<keyword evidence="3" id="KW-1185">Reference proteome</keyword>
<feature type="region of interest" description="Disordered" evidence="1">
    <location>
        <begin position="19"/>
        <end position="46"/>
    </location>
</feature>
<dbReference type="InterPro" id="IPR024520">
    <property type="entry name" value="DUF3558"/>
</dbReference>
<dbReference type="RefSeq" id="WP_167975788.1">
    <property type="nucleotide sequence ID" value="NZ_VSRL01000073.1"/>
</dbReference>
<dbReference type="PROSITE" id="PS51257">
    <property type="entry name" value="PROKAR_LIPOPROTEIN"/>
    <property type="match status" value="1"/>
</dbReference>
<reference evidence="2 3" key="1">
    <citation type="submission" date="2019-08" db="EMBL/GenBank/DDBJ databases">
        <title>Lentzea from Indian Himalayas.</title>
        <authorList>
            <person name="Mandal S."/>
            <person name="Mallick Gupta A."/>
            <person name="Maiti P.K."/>
            <person name="Sarkar J."/>
            <person name="Mandal S."/>
        </authorList>
    </citation>
    <scope>NUCLEOTIDE SEQUENCE [LARGE SCALE GENOMIC DNA]</scope>
    <source>
        <strain evidence="2 3">PSKA42</strain>
    </source>
</reference>
<dbReference type="Proteomes" id="UP001515943">
    <property type="component" value="Unassembled WGS sequence"/>
</dbReference>
<sequence>MKRILIATTIGLAVLSAGCTGTKENGNPTPTSGPAPTSDSNSASGLETVKPCDLLAEAEVTSLGLKYPGEAVKVGTAETCEWQVSGKGGLSVAIRAKSGITDLNLNSEKVTDTKVGK</sequence>
<evidence type="ECO:0000256" key="1">
    <source>
        <dbReference type="SAM" id="MobiDB-lite"/>
    </source>
</evidence>
<proteinExistence type="predicted"/>
<evidence type="ECO:0000313" key="3">
    <source>
        <dbReference type="Proteomes" id="UP001515943"/>
    </source>
</evidence>
<feature type="compositionally biased region" description="Polar residues" evidence="1">
    <location>
        <begin position="22"/>
        <end position="45"/>
    </location>
</feature>
<comment type="caution">
    <text evidence="2">The sequence shown here is derived from an EMBL/GenBank/DDBJ whole genome shotgun (WGS) entry which is preliminary data.</text>
</comment>
<protein>
    <submittedName>
        <fullName evidence="2">DUF3558 domain-containing protein</fullName>
    </submittedName>
</protein>
<accession>A0ABX1FKL1</accession>
<name>A0ABX1FKL1_9PSEU</name>
<dbReference type="EMBL" id="VSRL01000073">
    <property type="protein sequence ID" value="NKE59131.1"/>
    <property type="molecule type" value="Genomic_DNA"/>
</dbReference>
<evidence type="ECO:0000313" key="2">
    <source>
        <dbReference type="EMBL" id="NKE59131.1"/>
    </source>
</evidence>
<gene>
    <name evidence="2" type="ORF">FXN61_20865</name>
</gene>